<accession>A0AC61SB75</accession>
<proteinExistence type="predicted"/>
<gene>
    <name evidence="1" type="ORF">C5S46_03365</name>
</gene>
<evidence type="ECO:0000313" key="2">
    <source>
        <dbReference type="Proteomes" id="UP000315423"/>
    </source>
</evidence>
<name>A0AC61SB75_9EURY</name>
<comment type="caution">
    <text evidence="1">The sequence shown here is derived from an EMBL/GenBank/DDBJ whole genome shotgun (WGS) entry which is preliminary data.</text>
</comment>
<reference evidence="1" key="1">
    <citation type="submission" date="2018-09" db="EMBL/GenBank/DDBJ databases">
        <title>A genomic encyclopedia of anaerobic methanotrophic archaea.</title>
        <authorList>
            <person name="Skennerton C.T."/>
            <person name="Chadwick G.L."/>
            <person name="Laso-Perez R."/>
            <person name="Leu A.O."/>
            <person name="Speth D.R."/>
            <person name="Yu H."/>
            <person name="Morgan-Lang C."/>
            <person name="Hatzenpichler R."/>
            <person name="Goudeau D."/>
            <person name="Malmstrom R."/>
            <person name="Woyke T."/>
            <person name="Hallam S."/>
            <person name="Tyson G.W."/>
            <person name="Wegener G."/>
            <person name="Boetius A."/>
            <person name="Orphan V.J."/>
        </authorList>
    </citation>
    <scope>NUCLEOTIDE SEQUENCE</scope>
    <source>
        <strain evidence="1">CONS3730D10UFb2</strain>
    </source>
</reference>
<evidence type="ECO:0000313" key="1">
    <source>
        <dbReference type="EMBL" id="TKY91913.1"/>
    </source>
</evidence>
<organism evidence="1 2">
    <name type="scientific">Candidatus Methanomarinus sp</name>
    <dbReference type="NCBI Taxonomy" id="3386244"/>
    <lineage>
        <taxon>Archaea</taxon>
        <taxon>Methanobacteriati</taxon>
        <taxon>Methanobacteriota</taxon>
        <taxon>Stenosarchaea group</taxon>
        <taxon>Methanomicrobia</taxon>
        <taxon>Methanosarcinales</taxon>
        <taxon>ANME-2 cluster</taxon>
        <taxon>Candidatus Methanocomedenaceae</taxon>
        <taxon>Candidatus Methanomarinus</taxon>
    </lineage>
</organism>
<sequence length="78" mass="8741">MGTFEFVLTRDFLFYDTAVILASFLTIRRYLEAKAKGKTSQAIKKLMVLQPKTAAVIRDNNEIKIPIQAVPNPTPSIS</sequence>
<dbReference type="Proteomes" id="UP000315423">
    <property type="component" value="Unassembled WGS sequence"/>
</dbReference>
<dbReference type="EMBL" id="QYBA01000106">
    <property type="protein sequence ID" value="TKY91913.1"/>
    <property type="molecule type" value="Genomic_DNA"/>
</dbReference>
<protein>
    <submittedName>
        <fullName evidence="1">Uncharacterized protein</fullName>
    </submittedName>
</protein>